<dbReference type="InterPro" id="IPR059026">
    <property type="entry name" value="LpqB_N"/>
</dbReference>
<feature type="domain" description="GerMN" evidence="1">
    <location>
        <begin position="201"/>
        <end position="291"/>
    </location>
</feature>
<dbReference type="PROSITE" id="PS51257">
    <property type="entry name" value="PROKAR_LIPOPROTEIN"/>
    <property type="match status" value="1"/>
</dbReference>
<dbReference type="Pfam" id="PF25976">
    <property type="entry name" value="LpqB_N"/>
    <property type="match status" value="1"/>
</dbReference>
<name>A0A6J6PSR0_9ZZZZ</name>
<organism evidence="2">
    <name type="scientific">freshwater metagenome</name>
    <dbReference type="NCBI Taxonomy" id="449393"/>
    <lineage>
        <taxon>unclassified sequences</taxon>
        <taxon>metagenomes</taxon>
        <taxon>ecological metagenomes</taxon>
    </lineage>
</organism>
<gene>
    <name evidence="2" type="ORF">UFOPK2648_00208</name>
</gene>
<accession>A0A6J6PSR0</accession>
<evidence type="ECO:0000313" key="2">
    <source>
        <dbReference type="EMBL" id="CAB4698924.1"/>
    </source>
</evidence>
<dbReference type="Pfam" id="PF10647">
    <property type="entry name" value="Gmad1"/>
    <property type="match status" value="1"/>
</dbReference>
<sequence length="565" mass="59549">MKLNKFGTALTTILLLSGCGGIPTSSDVYFGEVISEDSSTQFVRVIARPPTADMEPEAIVRGFLEACADPSGDYAIARQYLTADSATTWNPAAGIEVYEANSIEVSGQQPSLVVAATKQGAISDLGRFQTADPGAQLSRTFKVSQDASNQWRITDLSDGILLSTGDVDRSFRSFPIYFLNSSLSSLVSDSVIVPVNSSGAATSLVRSLLDGPTPYLGPVATTAFPVGTALTYGSVPVVNGIAQVDLSQEILGADELTRRALSAQLVWTLSALPNVSGVRITVSGQPLALTDIGVTQTVSDWQEISPLLDSTFNVLNVIRADKIYSVVSDVSTEKLIAPANLIGAIANRDSSQIAAITNDLKTLLVTNVVTGEFEVAAQGEVLSRPTWDQDGNIYVADFGQGVLEVTKDGTTRAIPVDVSNLGTTDQVKQVVVAQDGVRVAVVLSDGIQDVIAVGALFRTDTETRIVGLHRIERNISQVRDIAWSSPNSLAAIAADGSGGEMLFDTSLLDGKTKLSSTPPGTQALAIDGSGIIYISVVDGSKQLLYRQTFGSWSELTTGVGGFFTR</sequence>
<dbReference type="SUPFAM" id="SSF63829">
    <property type="entry name" value="Calcium-dependent phosphotriesterase"/>
    <property type="match status" value="1"/>
</dbReference>
<protein>
    <submittedName>
        <fullName evidence="2">Unannotated protein</fullName>
    </submittedName>
</protein>
<dbReference type="InterPro" id="IPR019606">
    <property type="entry name" value="GerMN"/>
</dbReference>
<dbReference type="SMART" id="SM00909">
    <property type="entry name" value="Germane"/>
    <property type="match status" value="1"/>
</dbReference>
<dbReference type="AlphaFoldDB" id="A0A6J6PSR0"/>
<proteinExistence type="predicted"/>
<dbReference type="Pfam" id="PF10646">
    <property type="entry name" value="Germane"/>
    <property type="match status" value="1"/>
</dbReference>
<evidence type="ECO:0000259" key="1">
    <source>
        <dbReference type="SMART" id="SM00909"/>
    </source>
</evidence>
<dbReference type="InterPro" id="IPR018910">
    <property type="entry name" value="LpqB_C"/>
</dbReference>
<dbReference type="EMBL" id="CAEZYC010000005">
    <property type="protein sequence ID" value="CAB4698924.1"/>
    <property type="molecule type" value="Genomic_DNA"/>
</dbReference>
<reference evidence="2" key="1">
    <citation type="submission" date="2020-05" db="EMBL/GenBank/DDBJ databases">
        <authorList>
            <person name="Chiriac C."/>
            <person name="Salcher M."/>
            <person name="Ghai R."/>
            <person name="Kavagutti S V."/>
        </authorList>
    </citation>
    <scope>NUCLEOTIDE SEQUENCE</scope>
</reference>